<dbReference type="Gene3D" id="1.10.10.60">
    <property type="entry name" value="Homeodomain-like"/>
    <property type="match status" value="1"/>
</dbReference>
<name>K1UFN7_9ZZZZ</name>
<dbReference type="GO" id="GO:0003700">
    <property type="term" value="F:DNA-binding transcription factor activity"/>
    <property type="evidence" value="ECO:0007669"/>
    <property type="project" value="InterPro"/>
</dbReference>
<proteinExistence type="predicted"/>
<reference evidence="3" key="1">
    <citation type="journal article" date="2013" name="Environ. Microbiol.">
        <title>Microbiota from the distal guts of lean and obese adolescents exhibit partial functional redundancy besides clear differences in community structure.</title>
        <authorList>
            <person name="Ferrer M."/>
            <person name="Ruiz A."/>
            <person name="Lanza F."/>
            <person name="Haange S.B."/>
            <person name="Oberbach A."/>
            <person name="Till H."/>
            <person name="Bargiela R."/>
            <person name="Campoy C."/>
            <person name="Segura M.T."/>
            <person name="Richter M."/>
            <person name="von Bergen M."/>
            <person name="Seifert J."/>
            <person name="Suarez A."/>
        </authorList>
    </citation>
    <scope>NUCLEOTIDE SEQUENCE</scope>
</reference>
<keyword evidence="1" id="KW-0238">DNA-binding</keyword>
<protein>
    <submittedName>
        <fullName evidence="3">Transcriptional regulator, AraC/XylS family</fullName>
    </submittedName>
</protein>
<organism evidence="3">
    <name type="scientific">human gut metagenome</name>
    <dbReference type="NCBI Taxonomy" id="408170"/>
    <lineage>
        <taxon>unclassified sequences</taxon>
        <taxon>metagenomes</taxon>
        <taxon>organismal metagenomes</taxon>
    </lineage>
</organism>
<evidence type="ECO:0000313" key="3">
    <source>
        <dbReference type="EMBL" id="EKC70326.1"/>
    </source>
</evidence>
<evidence type="ECO:0000259" key="2">
    <source>
        <dbReference type="PROSITE" id="PS01124"/>
    </source>
</evidence>
<dbReference type="Pfam" id="PF12833">
    <property type="entry name" value="HTH_18"/>
    <property type="match status" value="1"/>
</dbReference>
<feature type="domain" description="HTH araC/xylS-type" evidence="2">
    <location>
        <begin position="99"/>
        <end position="185"/>
    </location>
</feature>
<sequence>KQLSSKDAPVFEISIYLKILGNTDDAAIRFFASKFFWIGKCSPQLRRIFNQLVSENSKTGLWRESILSSLTLQMITEMTRLYYPDNASSLLPPEDCDLNENRSWILDTLLLEDCSDVTLNDFARGMGVSPRQAERIIKDYYGSSFRKLRYESKMAMAASLLESENITINECAAKCGYTSLSSFAA</sequence>
<accession>K1UFN7</accession>
<gene>
    <name evidence="3" type="ORF">OBE_03951</name>
</gene>
<feature type="non-terminal residue" evidence="3">
    <location>
        <position position="1"/>
    </location>
</feature>
<dbReference type="SMART" id="SM00342">
    <property type="entry name" value="HTH_ARAC"/>
    <property type="match status" value="1"/>
</dbReference>
<dbReference type="InterPro" id="IPR018060">
    <property type="entry name" value="HTH_AraC"/>
</dbReference>
<dbReference type="PROSITE" id="PS01124">
    <property type="entry name" value="HTH_ARAC_FAMILY_2"/>
    <property type="match status" value="1"/>
</dbReference>
<feature type="non-terminal residue" evidence="3">
    <location>
        <position position="185"/>
    </location>
</feature>
<dbReference type="PANTHER" id="PTHR43280">
    <property type="entry name" value="ARAC-FAMILY TRANSCRIPTIONAL REGULATOR"/>
    <property type="match status" value="1"/>
</dbReference>
<evidence type="ECO:0000256" key="1">
    <source>
        <dbReference type="ARBA" id="ARBA00023125"/>
    </source>
</evidence>
<dbReference type="AlphaFoldDB" id="K1UFN7"/>
<dbReference type="PANTHER" id="PTHR43280:SF2">
    <property type="entry name" value="HTH-TYPE TRANSCRIPTIONAL REGULATOR EXSA"/>
    <property type="match status" value="1"/>
</dbReference>
<comment type="caution">
    <text evidence="3">The sequence shown here is derived from an EMBL/GenBank/DDBJ whole genome shotgun (WGS) entry which is preliminary data.</text>
</comment>
<dbReference type="EMBL" id="AJWZ01002671">
    <property type="protein sequence ID" value="EKC70326.1"/>
    <property type="molecule type" value="Genomic_DNA"/>
</dbReference>
<dbReference type="GO" id="GO:0043565">
    <property type="term" value="F:sequence-specific DNA binding"/>
    <property type="evidence" value="ECO:0007669"/>
    <property type="project" value="InterPro"/>
</dbReference>